<protein>
    <recommendedName>
        <fullName evidence="2">Pyrrolo-quinoline quinone repeat domain-containing protein</fullName>
    </recommendedName>
</protein>
<dbReference type="Gene3D" id="2.130.10.10">
    <property type="entry name" value="YVTN repeat-like/Quinoprotein amine dehydrogenase"/>
    <property type="match status" value="1"/>
</dbReference>
<dbReference type="EMBL" id="JACHGW010000004">
    <property type="protein sequence ID" value="MBB6052431.1"/>
    <property type="molecule type" value="Genomic_DNA"/>
</dbReference>
<dbReference type="AlphaFoldDB" id="A0A7W9STL0"/>
<evidence type="ECO:0000313" key="4">
    <source>
        <dbReference type="Proteomes" id="UP000520814"/>
    </source>
</evidence>
<name>A0A7W9STL0_ARMRO</name>
<evidence type="ECO:0000313" key="3">
    <source>
        <dbReference type="EMBL" id="MBB6052431.1"/>
    </source>
</evidence>
<dbReference type="Gene3D" id="2.40.10.480">
    <property type="match status" value="1"/>
</dbReference>
<dbReference type="RefSeq" id="WP_184201457.1">
    <property type="nucleotide sequence ID" value="NZ_JACHGW010000004.1"/>
</dbReference>
<feature type="region of interest" description="Disordered" evidence="1">
    <location>
        <begin position="1"/>
        <end position="41"/>
    </location>
</feature>
<feature type="domain" description="Pyrrolo-quinoline quinone repeat" evidence="2">
    <location>
        <begin position="170"/>
        <end position="270"/>
    </location>
</feature>
<organism evidence="3 4">
    <name type="scientific">Armatimonas rosea</name>
    <dbReference type="NCBI Taxonomy" id="685828"/>
    <lineage>
        <taxon>Bacteria</taxon>
        <taxon>Bacillati</taxon>
        <taxon>Armatimonadota</taxon>
        <taxon>Armatimonadia</taxon>
        <taxon>Armatimonadales</taxon>
        <taxon>Armatimonadaceae</taxon>
        <taxon>Armatimonas</taxon>
    </lineage>
</organism>
<dbReference type="SUPFAM" id="SSF50998">
    <property type="entry name" value="Quinoprotein alcohol dehydrogenase-like"/>
    <property type="match status" value="1"/>
</dbReference>
<dbReference type="InterPro" id="IPR011047">
    <property type="entry name" value="Quinoprotein_ADH-like_sf"/>
</dbReference>
<dbReference type="PANTHER" id="PTHR34512">
    <property type="entry name" value="CELL SURFACE PROTEIN"/>
    <property type="match status" value="1"/>
</dbReference>
<dbReference type="InterPro" id="IPR015943">
    <property type="entry name" value="WD40/YVTN_repeat-like_dom_sf"/>
</dbReference>
<reference evidence="3 4" key="1">
    <citation type="submission" date="2020-08" db="EMBL/GenBank/DDBJ databases">
        <title>Genomic Encyclopedia of Type Strains, Phase IV (KMG-IV): sequencing the most valuable type-strain genomes for metagenomic binning, comparative biology and taxonomic classification.</title>
        <authorList>
            <person name="Goeker M."/>
        </authorList>
    </citation>
    <scope>NUCLEOTIDE SEQUENCE [LARGE SCALE GENOMIC DNA]</scope>
    <source>
        <strain evidence="3 4">DSM 23562</strain>
    </source>
</reference>
<gene>
    <name evidence="3" type="ORF">HNQ39_004252</name>
</gene>
<keyword evidence="4" id="KW-1185">Reference proteome</keyword>
<dbReference type="Pfam" id="PF13360">
    <property type="entry name" value="PQQ_2"/>
    <property type="match status" value="2"/>
</dbReference>
<accession>A0A7W9STL0</accession>
<comment type="caution">
    <text evidence="3">The sequence shown here is derived from an EMBL/GenBank/DDBJ whole genome shotgun (WGS) entry which is preliminary data.</text>
</comment>
<dbReference type="PANTHER" id="PTHR34512:SF30">
    <property type="entry name" value="OUTER MEMBRANE PROTEIN ASSEMBLY FACTOR BAMB"/>
    <property type="match status" value="1"/>
</dbReference>
<sequence>MHLQGENWPDFRGPNGDGSSTARGLPTEWSETKNVRWKTPLPDTGWSSPVVWDNQVWLTAATDDGKEQFALCLDRATGKLLQKLLIFRNPAPQGFPRGNNTYASPSPVIEKGRVYVHFGTFGTACIDTSRFTVLWSRRDLNCQHGQGPGSSPFLLENKLILTYDGMDIQYLVALDTKTGKTLWKTDRNTPFGEIDGDLKKAFSTPYLLRRKGNTELVSVGARAFCAYAPQTGKELWRIPHPGFSNASRPVAGKGLLFLNTGFNRPELWAVRLPDDGSGPTERDVLWRYTKGVPNLSSPLLIDDLLYFVADSEVLTCLEATTGKEVYKERIGGRFYASPVSSEGLIYLFGESGKTRVIKPGRALTVVAQNELETGPHASPAACGRAFYVRTSSHLYCLERR</sequence>
<proteinExistence type="predicted"/>
<dbReference type="Proteomes" id="UP000520814">
    <property type="component" value="Unassembled WGS sequence"/>
</dbReference>
<feature type="domain" description="Pyrrolo-quinoline quinone repeat" evidence="2">
    <location>
        <begin position="284"/>
        <end position="353"/>
    </location>
</feature>
<evidence type="ECO:0000256" key="1">
    <source>
        <dbReference type="SAM" id="MobiDB-lite"/>
    </source>
</evidence>
<dbReference type="InterPro" id="IPR002372">
    <property type="entry name" value="PQQ_rpt_dom"/>
</dbReference>
<evidence type="ECO:0000259" key="2">
    <source>
        <dbReference type="Pfam" id="PF13360"/>
    </source>
</evidence>